<organism evidence="2 3">
    <name type="scientific">Schistosoma bovis</name>
    <name type="common">Blood fluke</name>
    <dbReference type="NCBI Taxonomy" id="6184"/>
    <lineage>
        <taxon>Eukaryota</taxon>
        <taxon>Metazoa</taxon>
        <taxon>Spiralia</taxon>
        <taxon>Lophotrochozoa</taxon>
        <taxon>Platyhelminthes</taxon>
        <taxon>Trematoda</taxon>
        <taxon>Digenea</taxon>
        <taxon>Strigeidida</taxon>
        <taxon>Schistosomatoidea</taxon>
        <taxon>Schistosomatidae</taxon>
        <taxon>Schistosoma</taxon>
    </lineage>
</organism>
<evidence type="ECO:0000313" key="2">
    <source>
        <dbReference type="EMBL" id="RTG91050.1"/>
    </source>
</evidence>
<protein>
    <submittedName>
        <fullName evidence="2">Uncharacterized protein</fullName>
    </submittedName>
</protein>
<reference evidence="2 3" key="1">
    <citation type="journal article" date="2019" name="PLoS Pathog.">
        <title>Genome sequence of the bovine parasite Schistosoma bovis Tanzania.</title>
        <authorList>
            <person name="Oey H."/>
            <person name="Zakrzewski M."/>
            <person name="Gobert G."/>
            <person name="Gravermann K."/>
            <person name="Stoye J."/>
            <person name="Jones M."/>
            <person name="Mcmanus D."/>
            <person name="Krause L."/>
        </authorList>
    </citation>
    <scope>NUCLEOTIDE SEQUENCE [LARGE SCALE GENOMIC DNA]</scope>
    <source>
        <strain evidence="2 3">TAN1997</strain>
    </source>
</reference>
<evidence type="ECO:0000256" key="1">
    <source>
        <dbReference type="SAM" id="Phobius"/>
    </source>
</evidence>
<gene>
    <name evidence="2" type="ORF">DC041_0001068</name>
</gene>
<dbReference type="EMBL" id="QMKO01000678">
    <property type="protein sequence ID" value="RTG91050.1"/>
    <property type="molecule type" value="Genomic_DNA"/>
</dbReference>
<dbReference type="Proteomes" id="UP000290809">
    <property type="component" value="Unassembled WGS sequence"/>
</dbReference>
<keyword evidence="1" id="KW-0812">Transmembrane</keyword>
<accession>A0A430QTL4</accession>
<keyword evidence="1" id="KW-1133">Transmembrane helix</keyword>
<proteinExistence type="predicted"/>
<keyword evidence="3" id="KW-1185">Reference proteome</keyword>
<comment type="caution">
    <text evidence="2">The sequence shown here is derived from an EMBL/GenBank/DDBJ whole genome shotgun (WGS) entry which is preliminary data.</text>
</comment>
<keyword evidence="1" id="KW-0472">Membrane</keyword>
<evidence type="ECO:0000313" key="3">
    <source>
        <dbReference type="Proteomes" id="UP000290809"/>
    </source>
</evidence>
<name>A0A430QTL4_SCHBO</name>
<feature type="transmembrane region" description="Helical" evidence="1">
    <location>
        <begin position="170"/>
        <end position="193"/>
    </location>
</feature>
<sequence>MNIIVNHPTDVYSVDNLQTDDPRVQLKCNKTLPIKVIKLLDCFGNKSVTEFVLKVSRFPEIASLPSFHSEIPVYFVDDPRVQLKCNKTLPIKVIKLLDCFGNKSVTEFVLKVSRFPEIASLPSFHSEIPVYFVVDLFSNTSISPQLKTTQIHYPLNDSSNLFWNQEYKVLLLPATLAFFTLISIQIILCGLWFSNSITQKLMKCFKKHKYKHHNVQLQTNDIYKNYQIDKDLNRSHSIQSNDKTTKLPILNYETKSNVNLCCQSKPSLLINKYNLNNIEKQQNSLNSHWLIHFNQFDNDISFYKFNDQQSEPNVFRSNKSEKLLFNFQKNLIHQTIPDTSTILCNCINQSNNNMKLRPNQELLIPVSIYLNKNIMKD</sequence>
<dbReference type="AlphaFoldDB" id="A0A430QTL4"/>